<organism evidence="3">
    <name type="scientific">Oryza barthii</name>
    <dbReference type="NCBI Taxonomy" id="65489"/>
    <lineage>
        <taxon>Eukaryota</taxon>
        <taxon>Viridiplantae</taxon>
        <taxon>Streptophyta</taxon>
        <taxon>Embryophyta</taxon>
        <taxon>Tracheophyta</taxon>
        <taxon>Spermatophyta</taxon>
        <taxon>Magnoliopsida</taxon>
        <taxon>Liliopsida</taxon>
        <taxon>Poales</taxon>
        <taxon>Poaceae</taxon>
        <taxon>BOP clade</taxon>
        <taxon>Oryzoideae</taxon>
        <taxon>Oryzeae</taxon>
        <taxon>Oryzinae</taxon>
        <taxon>Oryza</taxon>
    </lineage>
</organism>
<dbReference type="EnsemblPlants" id="OBART11G01400.1">
    <property type="protein sequence ID" value="OBART11G01400.1"/>
    <property type="gene ID" value="OBART11G01400"/>
</dbReference>
<dbReference type="Proteomes" id="UP000026960">
    <property type="component" value="Chromosome 11"/>
</dbReference>
<dbReference type="STRING" id="65489.A0A0D3HHL3"/>
<dbReference type="eggNOG" id="KOG1211">
    <property type="taxonomic scope" value="Eukaryota"/>
</dbReference>
<evidence type="ECO:0000256" key="1">
    <source>
        <dbReference type="SAM" id="MobiDB-lite"/>
    </source>
</evidence>
<dbReference type="PaxDb" id="65489-OBART11G01400.1"/>
<dbReference type="HOGENOM" id="CLU_1340582_0_0_1"/>
<feature type="region of interest" description="Disordered" evidence="1">
    <location>
        <begin position="29"/>
        <end position="99"/>
    </location>
</feature>
<proteinExistence type="predicted"/>
<dbReference type="PANTHER" id="PTHR42678:SF26">
    <property type="entry name" value="OS04G0183500 PROTEIN"/>
    <property type="match status" value="1"/>
</dbReference>
<reference evidence="3" key="2">
    <citation type="submission" date="2015-03" db="UniProtKB">
        <authorList>
            <consortium name="EnsemblPlants"/>
        </authorList>
    </citation>
    <scope>IDENTIFICATION</scope>
</reference>
<accession>A0A0D3HHL3</accession>
<sequence length="222" mass="24124">MVLTENKTHLISLTPSLYIPTQSLQPSQLLHRGWRGPPRPTAQSLAAQATSPVRQCLSPGRSSPGQDHPPQRASPRRHRGQLRRAPAAGARRHRERASSHRYCGPLHGVPILKDNIVTRDRLKMTAGSFALLGSVVCRDASVTAGLRAAAATILGKANSSKWSNFRPVPNGWSQDAGNPYHHPKLSFFSPASRLVCNVFVKLSIKSPMLSTDVIRSSRAALA</sequence>
<evidence type="ECO:0000313" key="4">
    <source>
        <dbReference type="Proteomes" id="UP000026960"/>
    </source>
</evidence>
<name>A0A0D3HHL3_9ORYZ</name>
<feature type="compositionally biased region" description="Polar residues" evidence="1">
    <location>
        <begin position="41"/>
        <end position="53"/>
    </location>
</feature>
<dbReference type="SUPFAM" id="SSF75304">
    <property type="entry name" value="Amidase signature (AS) enzymes"/>
    <property type="match status" value="1"/>
</dbReference>
<dbReference type="InterPro" id="IPR023631">
    <property type="entry name" value="Amidase_dom"/>
</dbReference>
<reference evidence="3" key="1">
    <citation type="journal article" date="2009" name="Rice">
        <title>De Novo Next Generation Sequencing of Plant Genomes.</title>
        <authorList>
            <person name="Rounsley S."/>
            <person name="Marri P.R."/>
            <person name="Yu Y."/>
            <person name="He R."/>
            <person name="Sisneros N."/>
            <person name="Goicoechea J.L."/>
            <person name="Lee S.J."/>
            <person name="Angelova A."/>
            <person name="Kudrna D."/>
            <person name="Luo M."/>
            <person name="Affourtit J."/>
            <person name="Desany B."/>
            <person name="Knight J."/>
            <person name="Niazi F."/>
            <person name="Egholm M."/>
            <person name="Wing R.A."/>
        </authorList>
    </citation>
    <scope>NUCLEOTIDE SEQUENCE [LARGE SCALE GENOMIC DNA]</scope>
    <source>
        <strain evidence="3">cv. IRGC 105608</strain>
    </source>
</reference>
<dbReference type="PANTHER" id="PTHR42678">
    <property type="entry name" value="AMIDASE"/>
    <property type="match status" value="1"/>
</dbReference>
<feature type="domain" description="Amidase" evidence="2">
    <location>
        <begin position="91"/>
        <end position="181"/>
    </location>
</feature>
<dbReference type="InterPro" id="IPR036928">
    <property type="entry name" value="AS_sf"/>
</dbReference>
<dbReference type="Gramene" id="OBART11G01400.1">
    <property type="protein sequence ID" value="OBART11G01400.1"/>
    <property type="gene ID" value="OBART11G01400"/>
</dbReference>
<protein>
    <recommendedName>
        <fullName evidence="2">Amidase domain-containing protein</fullName>
    </recommendedName>
</protein>
<evidence type="ECO:0000313" key="3">
    <source>
        <dbReference type="EnsemblPlants" id="OBART11G01400.1"/>
    </source>
</evidence>
<dbReference type="AlphaFoldDB" id="A0A0D3HHL3"/>
<dbReference type="Gene3D" id="3.90.1300.10">
    <property type="entry name" value="Amidase signature (AS) domain"/>
    <property type="match status" value="1"/>
</dbReference>
<dbReference type="Pfam" id="PF01425">
    <property type="entry name" value="Amidase"/>
    <property type="match status" value="1"/>
</dbReference>
<keyword evidence="4" id="KW-1185">Reference proteome</keyword>
<evidence type="ECO:0000259" key="2">
    <source>
        <dbReference type="Pfam" id="PF01425"/>
    </source>
</evidence>